<name>A0A1H9ZQ99_9GAMM</name>
<evidence type="ECO:0000313" key="4">
    <source>
        <dbReference type="Proteomes" id="UP000198762"/>
    </source>
</evidence>
<dbReference type="NCBIfam" id="TIGR02595">
    <property type="entry name" value="PEP_CTERM"/>
    <property type="match status" value="1"/>
</dbReference>
<protein>
    <submittedName>
        <fullName evidence="3">PEP-CTERM protein-sorting domain-containing protein</fullName>
    </submittedName>
</protein>
<dbReference type="Pfam" id="PF07589">
    <property type="entry name" value="PEP-CTERM"/>
    <property type="match status" value="1"/>
</dbReference>
<feature type="signal peptide" evidence="1">
    <location>
        <begin position="1"/>
        <end position="22"/>
    </location>
</feature>
<organism evidence="3 4">
    <name type="scientific">Marinobacter segnicrescens</name>
    <dbReference type="NCBI Taxonomy" id="430453"/>
    <lineage>
        <taxon>Bacteria</taxon>
        <taxon>Pseudomonadati</taxon>
        <taxon>Pseudomonadota</taxon>
        <taxon>Gammaproteobacteria</taxon>
        <taxon>Pseudomonadales</taxon>
        <taxon>Marinobacteraceae</taxon>
        <taxon>Marinobacter</taxon>
    </lineage>
</organism>
<proteinExistence type="predicted"/>
<evidence type="ECO:0000313" key="3">
    <source>
        <dbReference type="EMBL" id="SES83849.1"/>
    </source>
</evidence>
<gene>
    <name evidence="3" type="ORF">SAMN04487962_1026</name>
</gene>
<dbReference type="EMBL" id="FOHZ01000002">
    <property type="protein sequence ID" value="SES83849.1"/>
    <property type="molecule type" value="Genomic_DNA"/>
</dbReference>
<accession>A0A1H9ZQ99</accession>
<keyword evidence="1" id="KW-0732">Signal</keyword>
<dbReference type="AlphaFoldDB" id="A0A1H9ZQ99"/>
<keyword evidence="4" id="KW-1185">Reference proteome</keyword>
<reference evidence="4" key="1">
    <citation type="submission" date="2016-10" db="EMBL/GenBank/DDBJ databases">
        <authorList>
            <person name="Varghese N."/>
            <person name="Submissions S."/>
        </authorList>
    </citation>
    <scope>NUCLEOTIDE SEQUENCE [LARGE SCALE GENOMIC DNA]</scope>
    <source>
        <strain evidence="4">CGMCC 1.6489</strain>
    </source>
</reference>
<evidence type="ECO:0000256" key="1">
    <source>
        <dbReference type="SAM" id="SignalP"/>
    </source>
</evidence>
<dbReference type="Proteomes" id="UP000198762">
    <property type="component" value="Unassembled WGS sequence"/>
</dbReference>
<sequence>MIRKMTGLGAAIAILTSGSAAASFIDFEDANVRGLVDNDAVTNEYQGTNSVVFSGGFIEASGGDDANPQGFITDQVSSPDVDLSNGTPGLGNWFVRTEGEIGQRGSGSIFLSIFYDGIVTGASGEIWDIDGNSGQGTEKWNVVALNNGSEVLSVASPEGFNNGTLSMDGLPWFFELNGAVFDQINFEFAGTKEFGVGLGFDNFTSSVPEPGTLGLLGLGLLGLGAARRRFSV</sequence>
<evidence type="ECO:0000259" key="2">
    <source>
        <dbReference type="Pfam" id="PF07589"/>
    </source>
</evidence>
<feature type="chain" id="PRO_5011778122" evidence="1">
    <location>
        <begin position="23"/>
        <end position="232"/>
    </location>
</feature>
<feature type="domain" description="Ice-binding protein C-terminal" evidence="2">
    <location>
        <begin position="206"/>
        <end position="229"/>
    </location>
</feature>
<dbReference type="InterPro" id="IPR013424">
    <property type="entry name" value="Ice-binding_C"/>
</dbReference>